<organism evidence="1 2">
    <name type="scientific">Tripterygium wilfordii</name>
    <name type="common">Thunder God vine</name>
    <dbReference type="NCBI Taxonomy" id="458696"/>
    <lineage>
        <taxon>Eukaryota</taxon>
        <taxon>Viridiplantae</taxon>
        <taxon>Streptophyta</taxon>
        <taxon>Embryophyta</taxon>
        <taxon>Tracheophyta</taxon>
        <taxon>Spermatophyta</taxon>
        <taxon>Magnoliopsida</taxon>
        <taxon>eudicotyledons</taxon>
        <taxon>Gunneridae</taxon>
        <taxon>Pentapetalae</taxon>
        <taxon>rosids</taxon>
        <taxon>fabids</taxon>
        <taxon>Celastrales</taxon>
        <taxon>Celastraceae</taxon>
        <taxon>Tripterygium</taxon>
    </lineage>
</organism>
<dbReference type="InterPro" id="IPR015915">
    <property type="entry name" value="Kelch-typ_b-propeller"/>
</dbReference>
<dbReference type="SUPFAM" id="SSF117281">
    <property type="entry name" value="Kelch motif"/>
    <property type="match status" value="1"/>
</dbReference>
<sequence>MSPIPHSSASSLSRSYEICLVCEAESGIRDSRYEVFVVDVGPCSGGGRRRRGSRVLRNPLFHIPKNYPMSMCFFAFDSSIYFAGGFFAEGDKLHSSDVYVYDTSSSDRAIKKLSSMNSTKFMPLVIGPINDKFYVISGSLLFRDFERFDPKLDSWVHLSQPPVQDPYIHDWPLQMYCHAYPMSLGDGLLAAVVSGYDRRAPLVPDDDDDDDESMLPSTHYVSTGLFVDGPNFNPLHTCLYKEEYNMKRHRREISAAFPLFRWSNRLES</sequence>
<reference evidence="1 2" key="1">
    <citation type="journal article" date="2020" name="Nat. Commun.">
        <title>Genome of Tripterygium wilfordii and identification of cytochrome P450 involved in triptolide biosynthesis.</title>
        <authorList>
            <person name="Tu L."/>
            <person name="Su P."/>
            <person name="Zhang Z."/>
            <person name="Gao L."/>
            <person name="Wang J."/>
            <person name="Hu T."/>
            <person name="Zhou J."/>
            <person name="Zhang Y."/>
            <person name="Zhao Y."/>
            <person name="Liu Y."/>
            <person name="Song Y."/>
            <person name="Tong Y."/>
            <person name="Lu Y."/>
            <person name="Yang J."/>
            <person name="Xu C."/>
            <person name="Jia M."/>
            <person name="Peters R.J."/>
            <person name="Huang L."/>
            <person name="Gao W."/>
        </authorList>
    </citation>
    <scope>NUCLEOTIDE SEQUENCE [LARGE SCALE GENOMIC DNA]</scope>
    <source>
        <strain evidence="2">cv. XIE 37</strain>
        <tissue evidence="1">Leaf</tissue>
    </source>
</reference>
<name>A0A7J7DFZ6_TRIWF</name>
<keyword evidence="2" id="KW-1185">Reference proteome</keyword>
<proteinExistence type="predicted"/>
<dbReference type="AlphaFoldDB" id="A0A7J7DFZ6"/>
<dbReference type="EMBL" id="JAAARO010000007">
    <property type="protein sequence ID" value="KAF5744976.1"/>
    <property type="molecule type" value="Genomic_DNA"/>
</dbReference>
<protein>
    <submittedName>
        <fullName evidence="1">Uncharacterized protein</fullName>
    </submittedName>
</protein>
<evidence type="ECO:0000313" key="1">
    <source>
        <dbReference type="EMBL" id="KAF5744976.1"/>
    </source>
</evidence>
<dbReference type="InParanoid" id="A0A7J7DFZ6"/>
<dbReference type="Proteomes" id="UP000593562">
    <property type="component" value="Unassembled WGS sequence"/>
</dbReference>
<gene>
    <name evidence="1" type="ORF">HS088_TW07G00557</name>
</gene>
<evidence type="ECO:0000313" key="2">
    <source>
        <dbReference type="Proteomes" id="UP000593562"/>
    </source>
</evidence>
<dbReference type="Gene3D" id="2.120.10.80">
    <property type="entry name" value="Kelch-type beta propeller"/>
    <property type="match status" value="1"/>
</dbReference>
<comment type="caution">
    <text evidence="1">The sequence shown here is derived from an EMBL/GenBank/DDBJ whole genome shotgun (WGS) entry which is preliminary data.</text>
</comment>
<accession>A0A7J7DFZ6</accession>